<dbReference type="InterPro" id="IPR005791">
    <property type="entry name" value="SecD"/>
</dbReference>
<comment type="caution">
    <text evidence="13">The sequence shown here is derived from an EMBL/GenBank/DDBJ whole genome shotgun (WGS) entry which is preliminary data.</text>
</comment>
<evidence type="ECO:0000256" key="8">
    <source>
        <dbReference type="ARBA" id="ARBA00023136"/>
    </source>
</evidence>
<name>A0A9D9NCU9_9SPIO</name>
<keyword evidence="2 9" id="KW-0813">Transport</keyword>
<organism evidence="13 14">
    <name type="scientific">Candidatus Ornithospirochaeta stercoravium</name>
    <dbReference type="NCBI Taxonomy" id="2840897"/>
    <lineage>
        <taxon>Bacteria</taxon>
        <taxon>Pseudomonadati</taxon>
        <taxon>Spirochaetota</taxon>
        <taxon>Spirochaetia</taxon>
        <taxon>Spirochaetales</taxon>
        <taxon>Spirochaetaceae</taxon>
        <taxon>Spirochaetaceae incertae sedis</taxon>
        <taxon>Candidatus Ornithospirochaeta</taxon>
    </lineage>
</organism>
<gene>
    <name evidence="9 13" type="primary">secD</name>
    <name evidence="13" type="ORF">IAA72_03465</name>
</gene>
<dbReference type="Pfam" id="PF02355">
    <property type="entry name" value="SecD_SecF_C"/>
    <property type="match status" value="1"/>
</dbReference>
<comment type="subcellular location">
    <subcellularLocation>
        <location evidence="1 9">Cell membrane</location>
        <topology evidence="1 9">Multi-pass membrane protein</topology>
    </subcellularLocation>
</comment>
<sequence length="560" mass="61622">MLLYPTIKWYMFVPESTKRAAAGSNEDIREYAMGQAVNGVKELKSLLAENRNSAVPDKFGYLIDFAEEELKDGGKQKPSEWTVYSLLSAFPTESALFDSIESYYRDDLLEAKRLSGNVLQLGLDLRGGMSVVLEADTEAYSESHDGDVPSGSELTALLSEDIDILTSRIDQYGVTEPDIRLQGSDQILIEVPGEADPERVDSFLMGRGSLTFQLVSSELTDRVNRDYMSSLSKAFREDGSIIVPQYIPSGYTVAGYYMEDEYGIDELRQFVVLHDEVALDGRHLESARMERNPQNNQPVVNFRLDSEGAEIFYEFTSRHIGDQLAVVMDGRVKSVATINDAISSDVQLSGSFTEEEAQALAVTLKTSSLPIDLRVISQQGVGATLGDDSVRVALHAILAGLILVLLVMIVYYGTSGIIADIALLLNFYMMISVLSALHFTLTLASIAGLVLTLGMAIDANVIIYERMKEEVKLGKGFYDVVQLGFGRAFWTIMDSNVTTIIAAIVLSIFGSSTVKGFANTLAIGVACSLFTSLFVSHLIFDLFVTEENGKSIKLSWRKMR</sequence>
<evidence type="ECO:0000256" key="4">
    <source>
        <dbReference type="ARBA" id="ARBA00022692"/>
    </source>
</evidence>
<dbReference type="GO" id="GO:0006605">
    <property type="term" value="P:protein targeting"/>
    <property type="evidence" value="ECO:0007669"/>
    <property type="project" value="UniProtKB-UniRule"/>
</dbReference>
<comment type="subunit">
    <text evidence="9">Forms a complex with SecF. Part of the essential Sec protein translocation apparatus which comprises SecA, SecYEG and auxiliary proteins SecDF. Other proteins may also be involved.</text>
</comment>
<evidence type="ECO:0000256" key="1">
    <source>
        <dbReference type="ARBA" id="ARBA00004651"/>
    </source>
</evidence>
<dbReference type="Gene3D" id="3.30.1360.200">
    <property type="match status" value="1"/>
</dbReference>
<keyword evidence="5 9" id="KW-0653">Protein transport</keyword>
<dbReference type="GO" id="GO:0015450">
    <property type="term" value="F:protein-transporting ATPase activity"/>
    <property type="evidence" value="ECO:0007669"/>
    <property type="project" value="InterPro"/>
</dbReference>
<dbReference type="NCBIfam" id="TIGR01129">
    <property type="entry name" value="secD"/>
    <property type="match status" value="1"/>
</dbReference>
<feature type="domain" description="SecDF P1 head subdomain" evidence="12">
    <location>
        <begin position="268"/>
        <end position="371"/>
    </location>
</feature>
<accession>A0A9D9NCU9</accession>
<dbReference type="Pfam" id="PF22599">
    <property type="entry name" value="SecDF_P1_head"/>
    <property type="match status" value="1"/>
</dbReference>
<dbReference type="InterPro" id="IPR055344">
    <property type="entry name" value="SecD_SecF_C_bact"/>
</dbReference>
<evidence type="ECO:0000256" key="2">
    <source>
        <dbReference type="ARBA" id="ARBA00022448"/>
    </source>
</evidence>
<reference evidence="13" key="2">
    <citation type="journal article" date="2021" name="PeerJ">
        <title>Extensive microbial diversity within the chicken gut microbiome revealed by metagenomics and culture.</title>
        <authorList>
            <person name="Gilroy R."/>
            <person name="Ravi A."/>
            <person name="Getino M."/>
            <person name="Pursley I."/>
            <person name="Horton D.L."/>
            <person name="Alikhan N.F."/>
            <person name="Baker D."/>
            <person name="Gharbi K."/>
            <person name="Hall N."/>
            <person name="Watson M."/>
            <person name="Adriaenssens E.M."/>
            <person name="Foster-Nyarko E."/>
            <person name="Jarju S."/>
            <person name="Secka A."/>
            <person name="Antonio M."/>
            <person name="Oren A."/>
            <person name="Chaudhuri R.R."/>
            <person name="La Ragione R."/>
            <person name="Hildebrand F."/>
            <person name="Pallen M.J."/>
        </authorList>
    </citation>
    <scope>NUCLEOTIDE SEQUENCE</scope>
    <source>
        <strain evidence="13">14700</strain>
    </source>
</reference>
<dbReference type="SUPFAM" id="SSF82866">
    <property type="entry name" value="Multidrug efflux transporter AcrB transmembrane domain"/>
    <property type="match status" value="1"/>
</dbReference>
<evidence type="ECO:0000313" key="14">
    <source>
        <dbReference type="Proteomes" id="UP000810292"/>
    </source>
</evidence>
<dbReference type="GO" id="GO:0065002">
    <property type="term" value="P:intracellular protein transmembrane transport"/>
    <property type="evidence" value="ECO:0007669"/>
    <property type="project" value="UniProtKB-UniRule"/>
</dbReference>
<comment type="caution">
    <text evidence="9">Lacks conserved residue(s) required for the propagation of feature annotation.</text>
</comment>
<feature type="transmembrane region" description="Helical" evidence="9">
    <location>
        <begin position="521"/>
        <end position="544"/>
    </location>
</feature>
<dbReference type="AlphaFoldDB" id="A0A9D9NCU9"/>
<evidence type="ECO:0000259" key="10">
    <source>
        <dbReference type="Pfam" id="PF02355"/>
    </source>
</evidence>
<dbReference type="HAMAP" id="MF_01463_B">
    <property type="entry name" value="SecD_B"/>
    <property type="match status" value="1"/>
</dbReference>
<dbReference type="InterPro" id="IPR022646">
    <property type="entry name" value="SecD/SecF_CS"/>
</dbReference>
<dbReference type="InterPro" id="IPR022813">
    <property type="entry name" value="SecD/SecF_arch_bac"/>
</dbReference>
<dbReference type="Proteomes" id="UP000810292">
    <property type="component" value="Unassembled WGS sequence"/>
</dbReference>
<dbReference type="EMBL" id="JADIMF010000056">
    <property type="protein sequence ID" value="MBO8468826.1"/>
    <property type="molecule type" value="Genomic_DNA"/>
</dbReference>
<protein>
    <recommendedName>
        <fullName evidence="9">Protein translocase subunit SecD</fullName>
    </recommendedName>
</protein>
<evidence type="ECO:0000256" key="3">
    <source>
        <dbReference type="ARBA" id="ARBA00022475"/>
    </source>
</evidence>
<keyword evidence="8 9" id="KW-0472">Membrane</keyword>
<dbReference type="Gene3D" id="3.30.70.3220">
    <property type="match status" value="1"/>
</dbReference>
<dbReference type="NCBIfam" id="TIGR00916">
    <property type="entry name" value="2A0604s01"/>
    <property type="match status" value="1"/>
</dbReference>
<dbReference type="Pfam" id="PF07549">
    <property type="entry name" value="Sec_GG"/>
    <property type="match status" value="1"/>
</dbReference>
<keyword evidence="7 9" id="KW-0811">Translocation</keyword>
<dbReference type="InterPro" id="IPR054384">
    <property type="entry name" value="SecDF_P1_head"/>
</dbReference>
<evidence type="ECO:0000256" key="7">
    <source>
        <dbReference type="ARBA" id="ARBA00023010"/>
    </source>
</evidence>
<dbReference type="InterPro" id="IPR048634">
    <property type="entry name" value="SecD_SecF_C"/>
</dbReference>
<evidence type="ECO:0000256" key="6">
    <source>
        <dbReference type="ARBA" id="ARBA00022989"/>
    </source>
</evidence>
<feature type="transmembrane region" description="Helical" evidence="9">
    <location>
        <begin position="443"/>
        <end position="464"/>
    </location>
</feature>
<evidence type="ECO:0000256" key="5">
    <source>
        <dbReference type="ARBA" id="ARBA00022927"/>
    </source>
</evidence>
<comment type="similarity">
    <text evidence="9">Belongs to the SecD/SecF family. SecD subfamily.</text>
</comment>
<proteinExistence type="inferred from homology"/>
<comment type="function">
    <text evidence="9">Part of the Sec protein translocase complex. Interacts with the SecYEG preprotein conducting channel. SecDF uses the proton motive force (PMF) to complete protein translocation after the ATP-dependent function of SecA.</text>
</comment>
<feature type="transmembrane region" description="Helical" evidence="9">
    <location>
        <begin position="392"/>
        <end position="412"/>
    </location>
</feature>
<keyword evidence="3 9" id="KW-1003">Cell membrane</keyword>
<feature type="domain" description="Protein translocase subunit SecDF P1" evidence="11">
    <location>
        <begin position="160"/>
        <end position="216"/>
    </location>
</feature>
<dbReference type="PANTHER" id="PTHR30081:SF1">
    <property type="entry name" value="PROTEIN TRANSLOCASE SUBUNIT SECD"/>
    <property type="match status" value="1"/>
</dbReference>
<keyword evidence="4 9" id="KW-0812">Transmembrane</keyword>
<dbReference type="GO" id="GO:0005886">
    <property type="term" value="C:plasma membrane"/>
    <property type="evidence" value="ECO:0007669"/>
    <property type="project" value="UniProtKB-SubCell"/>
</dbReference>
<dbReference type="GO" id="GO:0043952">
    <property type="term" value="P:protein transport by the Sec complex"/>
    <property type="evidence" value="ECO:0007669"/>
    <property type="project" value="UniProtKB-UniRule"/>
</dbReference>
<dbReference type="PANTHER" id="PTHR30081">
    <property type="entry name" value="PROTEIN-EXPORT MEMBRANE PROTEIN SEC"/>
    <property type="match status" value="1"/>
</dbReference>
<evidence type="ECO:0000313" key="13">
    <source>
        <dbReference type="EMBL" id="MBO8468826.1"/>
    </source>
</evidence>
<feature type="transmembrane region" description="Helical" evidence="9">
    <location>
        <begin position="485"/>
        <end position="509"/>
    </location>
</feature>
<feature type="domain" description="Protein export membrane protein SecD/SecF C-terminal" evidence="10">
    <location>
        <begin position="372"/>
        <end position="540"/>
    </location>
</feature>
<evidence type="ECO:0000256" key="9">
    <source>
        <dbReference type="HAMAP-Rule" id="MF_01463"/>
    </source>
</evidence>
<dbReference type="InterPro" id="IPR048631">
    <property type="entry name" value="SecD_1st"/>
</dbReference>
<evidence type="ECO:0000259" key="12">
    <source>
        <dbReference type="Pfam" id="PF22599"/>
    </source>
</evidence>
<evidence type="ECO:0000259" key="11">
    <source>
        <dbReference type="Pfam" id="PF21760"/>
    </source>
</evidence>
<reference evidence="13" key="1">
    <citation type="submission" date="2020-10" db="EMBL/GenBank/DDBJ databases">
        <authorList>
            <person name="Gilroy R."/>
        </authorList>
    </citation>
    <scope>NUCLEOTIDE SEQUENCE</scope>
    <source>
        <strain evidence="13">14700</strain>
    </source>
</reference>
<keyword evidence="6 9" id="KW-1133">Transmembrane helix</keyword>
<dbReference type="Pfam" id="PF21760">
    <property type="entry name" value="SecD_1st"/>
    <property type="match status" value="1"/>
</dbReference>